<gene>
    <name evidence="1" type="ORF">S01H1_37524</name>
</gene>
<organism evidence="1">
    <name type="scientific">marine sediment metagenome</name>
    <dbReference type="NCBI Taxonomy" id="412755"/>
    <lineage>
        <taxon>unclassified sequences</taxon>
        <taxon>metagenomes</taxon>
        <taxon>ecological metagenomes</taxon>
    </lineage>
</organism>
<accession>X0V3P7</accession>
<proteinExistence type="predicted"/>
<protein>
    <submittedName>
        <fullName evidence="1">Uncharacterized protein</fullName>
    </submittedName>
</protein>
<comment type="caution">
    <text evidence="1">The sequence shown here is derived from an EMBL/GenBank/DDBJ whole genome shotgun (WGS) entry which is preliminary data.</text>
</comment>
<dbReference type="AlphaFoldDB" id="X0V3P7"/>
<dbReference type="EMBL" id="BARS01023576">
    <property type="protein sequence ID" value="GAG12769.1"/>
    <property type="molecule type" value="Genomic_DNA"/>
</dbReference>
<name>X0V3P7_9ZZZZ</name>
<sequence>GGHYEIYTREQRDRFDTPYPMEPGLVVWPYFKKLGMADELRVQATMTNVGPV</sequence>
<evidence type="ECO:0000313" key="1">
    <source>
        <dbReference type="EMBL" id="GAG12769.1"/>
    </source>
</evidence>
<reference evidence="1" key="1">
    <citation type="journal article" date="2014" name="Front. Microbiol.">
        <title>High frequency of phylogenetically diverse reductive dehalogenase-homologous genes in deep subseafloor sedimentary metagenomes.</title>
        <authorList>
            <person name="Kawai M."/>
            <person name="Futagami T."/>
            <person name="Toyoda A."/>
            <person name="Takaki Y."/>
            <person name="Nishi S."/>
            <person name="Hori S."/>
            <person name="Arai W."/>
            <person name="Tsubouchi T."/>
            <person name="Morono Y."/>
            <person name="Uchiyama I."/>
            <person name="Ito T."/>
            <person name="Fujiyama A."/>
            <person name="Inagaki F."/>
            <person name="Takami H."/>
        </authorList>
    </citation>
    <scope>NUCLEOTIDE SEQUENCE</scope>
    <source>
        <strain evidence="1">Expedition CK06-06</strain>
    </source>
</reference>
<feature type="non-terminal residue" evidence="1">
    <location>
        <position position="1"/>
    </location>
</feature>